<accession>A0A8J4LQT6</accession>
<dbReference type="EMBL" id="BNCQ01000018">
    <property type="protein sequence ID" value="GIM05449.1"/>
    <property type="molecule type" value="Genomic_DNA"/>
</dbReference>
<dbReference type="AlphaFoldDB" id="A0A8J4LQT6"/>
<name>A0A8J4LQT6_9CHLO</name>
<gene>
    <name evidence="1" type="ORF">Vretimale_9881</name>
</gene>
<dbReference type="Proteomes" id="UP000722791">
    <property type="component" value="Unassembled WGS sequence"/>
</dbReference>
<proteinExistence type="predicted"/>
<comment type="caution">
    <text evidence="1">The sequence shown here is derived from an EMBL/GenBank/DDBJ whole genome shotgun (WGS) entry which is preliminary data.</text>
</comment>
<reference evidence="1" key="1">
    <citation type="journal article" date="2021" name="Proc. Natl. Acad. Sci. U.S.A.">
        <title>Three genomes in the algal genus Volvox reveal the fate of a haploid sex-determining region after a transition to homothallism.</title>
        <authorList>
            <person name="Yamamoto K."/>
            <person name="Hamaji T."/>
            <person name="Kawai-Toyooka H."/>
            <person name="Matsuzaki R."/>
            <person name="Takahashi F."/>
            <person name="Nishimura Y."/>
            <person name="Kawachi M."/>
            <person name="Noguchi H."/>
            <person name="Minakuchi Y."/>
            <person name="Umen J.G."/>
            <person name="Toyoda A."/>
            <person name="Nozaki H."/>
        </authorList>
    </citation>
    <scope>NUCLEOTIDE SEQUENCE</scope>
    <source>
        <strain evidence="1">NIES-3785</strain>
    </source>
</reference>
<organism evidence="1 2">
    <name type="scientific">Volvox reticuliferus</name>
    <dbReference type="NCBI Taxonomy" id="1737510"/>
    <lineage>
        <taxon>Eukaryota</taxon>
        <taxon>Viridiplantae</taxon>
        <taxon>Chlorophyta</taxon>
        <taxon>core chlorophytes</taxon>
        <taxon>Chlorophyceae</taxon>
        <taxon>CS clade</taxon>
        <taxon>Chlamydomonadales</taxon>
        <taxon>Volvocaceae</taxon>
        <taxon>Volvox</taxon>
    </lineage>
</organism>
<sequence>PPAPRWESSALEFRLRRVVMLVLRSPLVRKLVLPLRQENNLSAAATLTGSGALGSGVNDGGGNEVGRSSTGVTTAALAAAAAAAANGESIASSQFTRLCHSATPDTQLPSSSSS</sequence>
<feature type="non-terminal residue" evidence="1">
    <location>
        <position position="1"/>
    </location>
</feature>
<evidence type="ECO:0000313" key="2">
    <source>
        <dbReference type="Proteomes" id="UP000722791"/>
    </source>
</evidence>
<protein>
    <submittedName>
        <fullName evidence="1">Uncharacterized protein</fullName>
    </submittedName>
</protein>
<evidence type="ECO:0000313" key="1">
    <source>
        <dbReference type="EMBL" id="GIM05449.1"/>
    </source>
</evidence>